<dbReference type="InterPro" id="IPR032710">
    <property type="entry name" value="NTF2-like_dom_sf"/>
</dbReference>
<feature type="domain" description="SnoaL-like" evidence="1">
    <location>
        <begin position="8"/>
        <end position="86"/>
    </location>
</feature>
<evidence type="ECO:0000313" key="3">
    <source>
        <dbReference type="Proteomes" id="UP000555407"/>
    </source>
</evidence>
<gene>
    <name evidence="2" type="ORF">BJY22_004428</name>
</gene>
<comment type="caution">
    <text evidence="2">The sequence shown here is derived from an EMBL/GenBank/DDBJ whole genome shotgun (WGS) entry which is preliminary data.</text>
</comment>
<dbReference type="Proteomes" id="UP000555407">
    <property type="component" value="Unassembled WGS sequence"/>
</dbReference>
<keyword evidence="3" id="KW-1185">Reference proteome</keyword>
<reference evidence="2 3" key="1">
    <citation type="submission" date="2020-03" db="EMBL/GenBank/DDBJ databases">
        <title>Sequencing the genomes of 1000 actinobacteria strains.</title>
        <authorList>
            <person name="Klenk H.-P."/>
        </authorList>
    </citation>
    <scope>NUCLEOTIDE SEQUENCE [LARGE SCALE GENOMIC DNA]</scope>
    <source>
        <strain evidence="2 3">DSM 45490</strain>
    </source>
</reference>
<dbReference type="Gene3D" id="3.10.450.50">
    <property type="match status" value="1"/>
</dbReference>
<evidence type="ECO:0000259" key="1">
    <source>
        <dbReference type="Pfam" id="PF12680"/>
    </source>
</evidence>
<name>A0A7X5VDD1_9ACTN</name>
<proteinExistence type="predicted"/>
<dbReference type="Pfam" id="PF12680">
    <property type="entry name" value="SnoaL_2"/>
    <property type="match status" value="1"/>
</dbReference>
<dbReference type="RefSeq" id="WP_167209705.1">
    <property type="nucleotide sequence ID" value="NZ_JAASRO010000001.1"/>
</dbReference>
<dbReference type="EMBL" id="JAASRO010000001">
    <property type="protein sequence ID" value="NIK58711.1"/>
    <property type="molecule type" value="Genomic_DNA"/>
</dbReference>
<accession>A0A7X5VDD1</accession>
<sequence>MSRVAEHVDAFNHAVGTGDWDAFAERFAADASMTFVGVPAGPFAGRAAIATAYRENPPSDTMSLVEVREYDGTDVARFRWSGGGTGTMELEWAPDGAVRGLIVRFDRNV</sequence>
<organism evidence="2 3">
    <name type="scientific">Kribbella shirazensis</name>
    <dbReference type="NCBI Taxonomy" id="1105143"/>
    <lineage>
        <taxon>Bacteria</taxon>
        <taxon>Bacillati</taxon>
        <taxon>Actinomycetota</taxon>
        <taxon>Actinomycetes</taxon>
        <taxon>Propionibacteriales</taxon>
        <taxon>Kribbellaceae</taxon>
        <taxon>Kribbella</taxon>
    </lineage>
</organism>
<dbReference type="InterPro" id="IPR037401">
    <property type="entry name" value="SnoaL-like"/>
</dbReference>
<dbReference type="AlphaFoldDB" id="A0A7X5VDD1"/>
<dbReference type="SUPFAM" id="SSF54427">
    <property type="entry name" value="NTF2-like"/>
    <property type="match status" value="1"/>
</dbReference>
<protein>
    <recommendedName>
        <fullName evidence="1">SnoaL-like domain-containing protein</fullName>
    </recommendedName>
</protein>
<evidence type="ECO:0000313" key="2">
    <source>
        <dbReference type="EMBL" id="NIK58711.1"/>
    </source>
</evidence>